<dbReference type="EMBL" id="JAFHKJ010000042">
    <property type="protein sequence ID" value="MBN2976386.1"/>
    <property type="molecule type" value="Genomic_DNA"/>
</dbReference>
<proteinExistence type="predicted"/>
<gene>
    <name evidence="1" type="ORF">JWR99_10585</name>
</gene>
<name>A0A9X1C4T7_9PSED</name>
<organism evidence="1 2">
    <name type="scientific">Pseudomonas lactucae</name>
    <dbReference type="NCBI Taxonomy" id="2813360"/>
    <lineage>
        <taxon>Bacteria</taxon>
        <taxon>Pseudomonadati</taxon>
        <taxon>Pseudomonadota</taxon>
        <taxon>Gammaproteobacteria</taxon>
        <taxon>Pseudomonadales</taxon>
        <taxon>Pseudomonadaceae</taxon>
        <taxon>Pseudomonas</taxon>
    </lineage>
</organism>
<dbReference type="AlphaFoldDB" id="A0A9X1C4T7"/>
<evidence type="ECO:0000313" key="1">
    <source>
        <dbReference type="EMBL" id="MBN2976386.1"/>
    </source>
</evidence>
<protein>
    <submittedName>
        <fullName evidence="1">Uncharacterized protein</fullName>
    </submittedName>
</protein>
<reference evidence="1 2" key="1">
    <citation type="journal article" date="2021" name="Int. J. Syst. Evol. Microbiol.">
        <title>Pseudomonas lactucae sp. nov., a pathogen causing bacterial rot of lettuce in Japan.</title>
        <authorList>
            <person name="Sawada H."/>
            <person name="Fujikawa T."/>
            <person name="Satou M."/>
        </authorList>
    </citation>
    <scope>NUCLEOTIDE SEQUENCE [LARGE SCALE GENOMIC DNA]</scope>
    <source>
        <strain evidence="1 2">MAFF 301381</strain>
    </source>
</reference>
<accession>A0A9X1C4T7</accession>
<sequence>MSENPGKDGEMRFAILVAGASIRNNGLDFTRHSVTNQPDLGVDYSLQGKAETLISFCETGVGTSLPLLRETLGDLTRVVEGRVDVKTTQNKLTSVVVDKFVSDVKKHPNTDVHVLAGGSELTKAGQRKWDAHQATLSTDKKALVYLPNEAVARLANEYKPEILSALKGPLGIEQQSPPENDA</sequence>
<evidence type="ECO:0000313" key="2">
    <source>
        <dbReference type="Proteomes" id="UP001154860"/>
    </source>
</evidence>
<keyword evidence="2" id="KW-1185">Reference proteome</keyword>
<comment type="caution">
    <text evidence="1">The sequence shown here is derived from an EMBL/GenBank/DDBJ whole genome shotgun (WGS) entry which is preliminary data.</text>
</comment>
<dbReference type="Proteomes" id="UP001154860">
    <property type="component" value="Unassembled WGS sequence"/>
</dbReference>
<reference evidence="1 2" key="2">
    <citation type="journal article" date="2023" name="Plant Pathol.">
        <title>Dismantling and reorganizing Pseudomonas marginalis sensu#lato.</title>
        <authorList>
            <person name="Sawada H."/>
            <person name="Fujikawa T."/>
            <person name="Satou M."/>
        </authorList>
    </citation>
    <scope>NUCLEOTIDE SEQUENCE [LARGE SCALE GENOMIC DNA]</scope>
    <source>
        <strain evidence="1 2">MAFF 301381</strain>
    </source>
</reference>
<dbReference type="RefSeq" id="WP_205490347.1">
    <property type="nucleotide sequence ID" value="NZ_JAFHKI010000067.1"/>
</dbReference>